<dbReference type="OrthoDB" id="9763616at2"/>
<dbReference type="Proteomes" id="UP000008461">
    <property type="component" value="Chromosome"/>
</dbReference>
<organism evidence="3 4">
    <name type="scientific">Haliscomenobacter hydrossis (strain ATCC 27775 / DSM 1100 / LMG 10767 / O)</name>
    <dbReference type="NCBI Taxonomy" id="760192"/>
    <lineage>
        <taxon>Bacteria</taxon>
        <taxon>Pseudomonadati</taxon>
        <taxon>Bacteroidota</taxon>
        <taxon>Saprospiria</taxon>
        <taxon>Saprospirales</taxon>
        <taxon>Haliscomenobacteraceae</taxon>
        <taxon>Haliscomenobacter</taxon>
    </lineage>
</organism>
<evidence type="ECO:0000313" key="4">
    <source>
        <dbReference type="Proteomes" id="UP000008461"/>
    </source>
</evidence>
<protein>
    <submittedName>
        <fullName evidence="3">Alkaline phosphatase D-related protein</fullName>
    </submittedName>
</protein>
<dbReference type="HOGENOM" id="CLU_525464_0_0_10"/>
<dbReference type="eggNOG" id="COG3540">
    <property type="taxonomic scope" value="Bacteria"/>
</dbReference>
<dbReference type="PANTHER" id="PTHR43606:SF1">
    <property type="entry name" value="PHOD-LIKE PHOSPHATASE METALLOPHOSPHATASE DOMAIN-CONTAINING PROTEIN"/>
    <property type="match status" value="1"/>
</dbReference>
<dbReference type="InterPro" id="IPR038607">
    <property type="entry name" value="PhoD-like_sf"/>
</dbReference>
<evidence type="ECO:0000259" key="1">
    <source>
        <dbReference type="Pfam" id="PF09423"/>
    </source>
</evidence>
<dbReference type="InterPro" id="IPR032093">
    <property type="entry name" value="PhoD_N"/>
</dbReference>
<accession>F4KTU4</accession>
<feature type="domain" description="Phospholipase D N-terminal" evidence="2">
    <location>
        <begin position="41"/>
        <end position="131"/>
    </location>
</feature>
<dbReference type="InterPro" id="IPR018946">
    <property type="entry name" value="PhoD-like_MPP"/>
</dbReference>
<dbReference type="RefSeq" id="WP_013762652.1">
    <property type="nucleotide sequence ID" value="NC_015510.1"/>
</dbReference>
<dbReference type="SUPFAM" id="SSF56300">
    <property type="entry name" value="Metallo-dependent phosphatases"/>
    <property type="match status" value="1"/>
</dbReference>
<dbReference type="AlphaFoldDB" id="F4KTU4"/>
<sequence>MSNPSRRQFVKQLGYAAAAVTVPTWFYIQRSPSMRPLMPSGLSSGDVISDRAMIWARADRPSRMWIDWSTTESFARFKTVQGPAALTEFDFTTKMDITDLPVGQEIFYRVRYQSLEDLKLWSEPVVGRLRTAPGTLRNIRFQWGGDTCGQGWGINPELGGMKIYSTMAQRNPDFFIHSGDTIYADGPIQAEVKLPNGKLWKNIVTEEKSKVAETLAEFRGNYRYNYLDENLRNFNAKVPILYQWDDHEVLNNWYPEEIHTDNRYTEKNVALLAARAKRAFLEYNPIRSNGDDPERIYRKIPYGPMLDVFMIDMRSYRAANGPNKQTKAGADTAFLGRQQIQWLKEGLLASKATWKIIASDMPLGLIVYDDYVNRSTFENGANGNGPALGRELETADLLRFMLHNEIKNVVWLTADVHYCAAHYYDPAKAQFKEFSPFYEFVAGPLNSGTFGPGEMDNTFGPQVLFQKAPPAGQSNLSPAAGMQFFGEVNIDAGSQEMKVALWDNAGVKLFEKTISTT</sequence>
<evidence type="ECO:0000259" key="2">
    <source>
        <dbReference type="Pfam" id="PF16655"/>
    </source>
</evidence>
<dbReference type="InterPro" id="IPR029052">
    <property type="entry name" value="Metallo-depent_PP-like"/>
</dbReference>
<dbReference type="InterPro" id="IPR006311">
    <property type="entry name" value="TAT_signal"/>
</dbReference>
<reference evidence="3 4" key="1">
    <citation type="journal article" date="2011" name="Stand. Genomic Sci.">
        <title>Complete genome sequence of Haliscomenobacter hydrossis type strain (O).</title>
        <authorList>
            <consortium name="US DOE Joint Genome Institute (JGI-PGF)"/>
            <person name="Daligault H."/>
            <person name="Lapidus A."/>
            <person name="Zeytun A."/>
            <person name="Nolan M."/>
            <person name="Lucas S."/>
            <person name="Del Rio T.G."/>
            <person name="Tice H."/>
            <person name="Cheng J.F."/>
            <person name="Tapia R."/>
            <person name="Han C."/>
            <person name="Goodwin L."/>
            <person name="Pitluck S."/>
            <person name="Liolios K."/>
            <person name="Pagani I."/>
            <person name="Ivanova N."/>
            <person name="Huntemann M."/>
            <person name="Mavromatis K."/>
            <person name="Mikhailova N."/>
            <person name="Pati A."/>
            <person name="Chen A."/>
            <person name="Palaniappan K."/>
            <person name="Land M."/>
            <person name="Hauser L."/>
            <person name="Brambilla E.M."/>
            <person name="Rohde M."/>
            <person name="Verbarg S."/>
            <person name="Goker M."/>
            <person name="Bristow J."/>
            <person name="Eisen J.A."/>
            <person name="Markowitz V."/>
            <person name="Hugenholtz P."/>
            <person name="Kyrpides N.C."/>
            <person name="Klenk H.P."/>
            <person name="Woyke T."/>
        </authorList>
    </citation>
    <scope>NUCLEOTIDE SEQUENCE [LARGE SCALE GENOMIC DNA]</scope>
    <source>
        <strain evidence="4">ATCC 27775 / DSM 1100 / LMG 10767 / O</strain>
    </source>
</reference>
<dbReference type="STRING" id="760192.Halhy_0175"/>
<feature type="domain" description="PhoD-like phosphatase metallophosphatase" evidence="1">
    <location>
        <begin position="147"/>
        <end position="500"/>
    </location>
</feature>
<evidence type="ECO:0000313" key="3">
    <source>
        <dbReference type="EMBL" id="AEE48088.1"/>
    </source>
</evidence>
<name>F4KTU4_HALH1</name>
<dbReference type="InterPro" id="IPR052900">
    <property type="entry name" value="Phospholipid_Metab_Enz"/>
</dbReference>
<dbReference type="Pfam" id="PF16655">
    <property type="entry name" value="PhoD_N"/>
    <property type="match status" value="1"/>
</dbReference>
<dbReference type="KEGG" id="hhy:Halhy_0175"/>
<keyword evidence="4" id="KW-1185">Reference proteome</keyword>
<proteinExistence type="predicted"/>
<dbReference type="PANTHER" id="PTHR43606">
    <property type="entry name" value="PHOSPHATASE, PUTATIVE (AFU_ORTHOLOGUE AFUA_6G08710)-RELATED"/>
    <property type="match status" value="1"/>
</dbReference>
<dbReference type="Gene3D" id="3.60.21.70">
    <property type="entry name" value="PhoD-like phosphatase"/>
    <property type="match status" value="1"/>
</dbReference>
<reference key="2">
    <citation type="submission" date="2011-04" db="EMBL/GenBank/DDBJ databases">
        <title>Complete sequence of chromosome of Haliscomenobacter hydrossis DSM 1100.</title>
        <authorList>
            <consortium name="US DOE Joint Genome Institute (JGI-PGF)"/>
            <person name="Lucas S."/>
            <person name="Han J."/>
            <person name="Lapidus A."/>
            <person name="Bruce D."/>
            <person name="Goodwin L."/>
            <person name="Pitluck S."/>
            <person name="Peters L."/>
            <person name="Kyrpides N."/>
            <person name="Mavromatis K."/>
            <person name="Ivanova N."/>
            <person name="Ovchinnikova G."/>
            <person name="Pagani I."/>
            <person name="Daligault H."/>
            <person name="Detter J.C."/>
            <person name="Han C."/>
            <person name="Land M."/>
            <person name="Hauser L."/>
            <person name="Markowitz V."/>
            <person name="Cheng J.-F."/>
            <person name="Hugenholtz P."/>
            <person name="Woyke T."/>
            <person name="Wu D."/>
            <person name="Verbarg S."/>
            <person name="Frueling A."/>
            <person name="Brambilla E."/>
            <person name="Klenk H.-P."/>
            <person name="Eisen J.A."/>
        </authorList>
    </citation>
    <scope>NUCLEOTIDE SEQUENCE</scope>
    <source>
        <strain>DSM 1100</strain>
    </source>
</reference>
<dbReference type="Pfam" id="PF09423">
    <property type="entry name" value="PhoD"/>
    <property type="match status" value="1"/>
</dbReference>
<dbReference type="CDD" id="cd07389">
    <property type="entry name" value="MPP_PhoD"/>
    <property type="match status" value="1"/>
</dbReference>
<gene>
    <name evidence="3" type="ordered locus">Halhy_0175</name>
</gene>
<dbReference type="EMBL" id="CP002691">
    <property type="protein sequence ID" value="AEE48088.1"/>
    <property type="molecule type" value="Genomic_DNA"/>
</dbReference>
<dbReference type="PROSITE" id="PS51318">
    <property type="entry name" value="TAT"/>
    <property type="match status" value="1"/>
</dbReference>
<dbReference type="Gene3D" id="2.60.40.380">
    <property type="entry name" value="Purple acid phosphatase-like, N-terminal"/>
    <property type="match status" value="1"/>
</dbReference>